<comment type="caution">
    <text evidence="2">The sequence shown here is derived from an EMBL/GenBank/DDBJ whole genome shotgun (WGS) entry which is preliminary data.</text>
</comment>
<name>A0A822ZX51_NELNU</name>
<dbReference type="EMBL" id="DUZY01000008">
    <property type="protein sequence ID" value="DAD47436.1"/>
    <property type="molecule type" value="Genomic_DNA"/>
</dbReference>
<dbReference type="Proteomes" id="UP000607653">
    <property type="component" value="Unassembled WGS sequence"/>
</dbReference>
<organism evidence="2 3">
    <name type="scientific">Nelumbo nucifera</name>
    <name type="common">Sacred lotus</name>
    <dbReference type="NCBI Taxonomy" id="4432"/>
    <lineage>
        <taxon>Eukaryota</taxon>
        <taxon>Viridiplantae</taxon>
        <taxon>Streptophyta</taxon>
        <taxon>Embryophyta</taxon>
        <taxon>Tracheophyta</taxon>
        <taxon>Spermatophyta</taxon>
        <taxon>Magnoliopsida</taxon>
        <taxon>Proteales</taxon>
        <taxon>Nelumbonaceae</taxon>
        <taxon>Nelumbo</taxon>
    </lineage>
</organism>
<evidence type="ECO:0000256" key="1">
    <source>
        <dbReference type="SAM" id="SignalP"/>
    </source>
</evidence>
<dbReference type="InterPro" id="IPR036259">
    <property type="entry name" value="MFS_trans_sf"/>
</dbReference>
<dbReference type="Gene3D" id="1.20.1250.20">
    <property type="entry name" value="MFS general substrate transporter like domains"/>
    <property type="match status" value="1"/>
</dbReference>
<sequence length="126" mass="13984">MGRKRVYGMTLMLMVICSIASGLSFGQGAKDVMATLCFFHFWLEFDIGGDSIHFLPHSCLNSPTRRLLGPSLLSSLPCKALEFHAPAYRVANEDGQIEVTKLASPRNQARETMLRCGNLHVVMKLL</sequence>
<keyword evidence="3" id="KW-1185">Reference proteome</keyword>
<gene>
    <name evidence="2" type="ORF">HUJ06_017373</name>
</gene>
<keyword evidence="1" id="KW-0732">Signal</keyword>
<protein>
    <submittedName>
        <fullName evidence="2">Uncharacterized protein</fullName>
    </submittedName>
</protein>
<feature type="signal peptide" evidence="1">
    <location>
        <begin position="1"/>
        <end position="22"/>
    </location>
</feature>
<feature type="chain" id="PRO_5032343522" evidence="1">
    <location>
        <begin position="23"/>
        <end position="126"/>
    </location>
</feature>
<reference evidence="2 3" key="1">
    <citation type="journal article" date="2020" name="Mol. Biol. Evol.">
        <title>Distinct Expression and Methylation Patterns for Genes with Different Fates following a Single Whole-Genome Duplication in Flowering Plants.</title>
        <authorList>
            <person name="Shi T."/>
            <person name="Rahmani R.S."/>
            <person name="Gugger P.F."/>
            <person name="Wang M."/>
            <person name="Li H."/>
            <person name="Zhang Y."/>
            <person name="Li Z."/>
            <person name="Wang Q."/>
            <person name="Van de Peer Y."/>
            <person name="Marchal K."/>
            <person name="Chen J."/>
        </authorList>
    </citation>
    <scope>NUCLEOTIDE SEQUENCE [LARGE SCALE GENOMIC DNA]</scope>
    <source>
        <tissue evidence="2">Leaf</tissue>
    </source>
</reference>
<dbReference type="AlphaFoldDB" id="A0A822ZX51"/>
<proteinExistence type="predicted"/>
<evidence type="ECO:0000313" key="2">
    <source>
        <dbReference type="EMBL" id="DAD47436.1"/>
    </source>
</evidence>
<accession>A0A822ZX51</accession>
<evidence type="ECO:0000313" key="3">
    <source>
        <dbReference type="Proteomes" id="UP000607653"/>
    </source>
</evidence>